<proteinExistence type="predicted"/>
<evidence type="ECO:0000256" key="1">
    <source>
        <dbReference type="SAM" id="MobiDB-lite"/>
    </source>
</evidence>
<name>A0A2P2LGY3_RHIMU</name>
<organism evidence="2">
    <name type="scientific">Rhizophora mucronata</name>
    <name type="common">Asiatic mangrove</name>
    <dbReference type="NCBI Taxonomy" id="61149"/>
    <lineage>
        <taxon>Eukaryota</taxon>
        <taxon>Viridiplantae</taxon>
        <taxon>Streptophyta</taxon>
        <taxon>Embryophyta</taxon>
        <taxon>Tracheophyta</taxon>
        <taxon>Spermatophyta</taxon>
        <taxon>Magnoliopsida</taxon>
        <taxon>eudicotyledons</taxon>
        <taxon>Gunneridae</taxon>
        <taxon>Pentapetalae</taxon>
        <taxon>rosids</taxon>
        <taxon>fabids</taxon>
        <taxon>Malpighiales</taxon>
        <taxon>Rhizophoraceae</taxon>
        <taxon>Rhizophora</taxon>
    </lineage>
</organism>
<accession>A0A2P2LGY3</accession>
<protein>
    <submittedName>
        <fullName evidence="2">Uncharacterized protein</fullName>
    </submittedName>
</protein>
<feature type="region of interest" description="Disordered" evidence="1">
    <location>
        <begin position="15"/>
        <end position="34"/>
    </location>
</feature>
<dbReference type="EMBL" id="GGEC01036751">
    <property type="protein sequence ID" value="MBX17235.1"/>
    <property type="molecule type" value="Transcribed_RNA"/>
</dbReference>
<feature type="compositionally biased region" description="Polar residues" evidence="1">
    <location>
        <begin position="16"/>
        <end position="27"/>
    </location>
</feature>
<evidence type="ECO:0000313" key="2">
    <source>
        <dbReference type="EMBL" id="MBX17235.1"/>
    </source>
</evidence>
<dbReference type="AlphaFoldDB" id="A0A2P2LGY3"/>
<reference evidence="2" key="1">
    <citation type="submission" date="2018-02" db="EMBL/GenBank/DDBJ databases">
        <title>Rhizophora mucronata_Transcriptome.</title>
        <authorList>
            <person name="Meera S.P."/>
            <person name="Sreeshan A."/>
            <person name="Augustine A."/>
        </authorList>
    </citation>
    <scope>NUCLEOTIDE SEQUENCE</scope>
    <source>
        <tissue evidence="2">Leaf</tissue>
    </source>
</reference>
<sequence length="34" mass="3837">MSGSYSRKSSVLRALRSQTLTHISDPTTIRAMER</sequence>